<dbReference type="FunFam" id="3.30.60.30:FF:000004">
    <property type="entry name" value="SPARC isoform 1"/>
    <property type="match status" value="1"/>
</dbReference>
<dbReference type="EMBL" id="WNYA01000001">
    <property type="protein sequence ID" value="KAG8593328.1"/>
    <property type="molecule type" value="Genomic_DNA"/>
</dbReference>
<evidence type="ECO:0000256" key="2">
    <source>
        <dbReference type="ARBA" id="ARBA00006404"/>
    </source>
</evidence>
<dbReference type="SMART" id="SM00274">
    <property type="entry name" value="FOLN"/>
    <property type="match status" value="1"/>
</dbReference>
<dbReference type="PROSITE" id="PS50007">
    <property type="entry name" value="PIPLC_X_DOMAIN"/>
    <property type="match status" value="1"/>
</dbReference>
<dbReference type="GO" id="GO:0005615">
    <property type="term" value="C:extracellular space"/>
    <property type="evidence" value="ECO:0007669"/>
    <property type="project" value="InterPro"/>
</dbReference>
<dbReference type="InterPro" id="IPR003645">
    <property type="entry name" value="Fol_N"/>
</dbReference>
<keyword evidence="7" id="KW-1015">Disulfide bond</keyword>
<comment type="subcellular location">
    <subcellularLocation>
        <location evidence="1">Secreted</location>
        <location evidence="1">Extracellular space</location>
        <location evidence="1">Extracellular matrix</location>
    </subcellularLocation>
</comment>
<dbReference type="GO" id="GO:0050840">
    <property type="term" value="F:extracellular matrix binding"/>
    <property type="evidence" value="ECO:0007669"/>
    <property type="project" value="TreeGrafter"/>
</dbReference>
<dbReference type="PROSITE" id="PS00613">
    <property type="entry name" value="OSTEONECTIN_2"/>
    <property type="match status" value="1"/>
</dbReference>
<keyword evidence="5 9" id="KW-0732">Signal</keyword>
<evidence type="ECO:0000256" key="3">
    <source>
        <dbReference type="ARBA" id="ARBA00022525"/>
    </source>
</evidence>
<dbReference type="Proteomes" id="UP000824782">
    <property type="component" value="Unassembled WGS sequence"/>
</dbReference>
<keyword evidence="12" id="KW-1185">Reference proteome</keyword>
<evidence type="ECO:0000313" key="11">
    <source>
        <dbReference type="EMBL" id="KAG8593328.1"/>
    </source>
</evidence>
<dbReference type="PROSITE" id="PS51465">
    <property type="entry name" value="KAZAL_2"/>
    <property type="match status" value="1"/>
</dbReference>
<feature type="signal peptide" evidence="9">
    <location>
        <begin position="1"/>
        <end position="20"/>
    </location>
</feature>
<evidence type="ECO:0000256" key="8">
    <source>
        <dbReference type="ARBA" id="ARBA00023180"/>
    </source>
</evidence>
<keyword evidence="3" id="KW-0964">Secreted</keyword>
<dbReference type="SUPFAM" id="SSF100895">
    <property type="entry name" value="Kazal-type serine protease inhibitors"/>
    <property type="match status" value="1"/>
</dbReference>
<dbReference type="FunFam" id="1.10.238.10:FF:000068">
    <property type="entry name" value="SPARC isoform 1"/>
    <property type="match status" value="1"/>
</dbReference>
<dbReference type="InterPro" id="IPR001999">
    <property type="entry name" value="Osteonectin_CS"/>
</dbReference>
<evidence type="ECO:0000256" key="5">
    <source>
        <dbReference type="ARBA" id="ARBA00022729"/>
    </source>
</evidence>
<feature type="chain" id="PRO_5043820938" description="Kazal-like domain-containing protein" evidence="9">
    <location>
        <begin position="21"/>
        <end position="572"/>
    </location>
</feature>
<dbReference type="InterPro" id="IPR011992">
    <property type="entry name" value="EF-hand-dom_pair"/>
</dbReference>
<dbReference type="InterPro" id="IPR019577">
    <property type="entry name" value="SPARC/Testican_Ca-bd-dom"/>
</dbReference>
<evidence type="ECO:0000313" key="12">
    <source>
        <dbReference type="Proteomes" id="UP000824782"/>
    </source>
</evidence>
<dbReference type="AlphaFoldDB" id="A0AAV7D855"/>
<dbReference type="GO" id="GO:0005509">
    <property type="term" value="F:calcium ion binding"/>
    <property type="evidence" value="ECO:0007669"/>
    <property type="project" value="InterPro"/>
</dbReference>
<evidence type="ECO:0000256" key="7">
    <source>
        <dbReference type="ARBA" id="ARBA00023157"/>
    </source>
</evidence>
<dbReference type="InterPro" id="IPR002350">
    <property type="entry name" value="Kazal_dom"/>
</dbReference>
<dbReference type="GO" id="GO:0005518">
    <property type="term" value="F:collagen binding"/>
    <property type="evidence" value="ECO:0007669"/>
    <property type="project" value="TreeGrafter"/>
</dbReference>
<evidence type="ECO:0000256" key="4">
    <source>
        <dbReference type="ARBA" id="ARBA00022530"/>
    </source>
</evidence>
<keyword evidence="6" id="KW-0106">Calcium</keyword>
<dbReference type="InterPro" id="IPR015369">
    <property type="entry name" value="Follistatin/Osteonectin_EGF"/>
</dbReference>
<dbReference type="SUPFAM" id="SSF47473">
    <property type="entry name" value="EF-hand"/>
    <property type="match status" value="1"/>
</dbReference>
<dbReference type="SMART" id="SM00280">
    <property type="entry name" value="KAZAL"/>
    <property type="match status" value="1"/>
</dbReference>
<dbReference type="PANTHER" id="PTHR13866">
    <property type="entry name" value="SPARC OSTEONECTIN"/>
    <property type="match status" value="1"/>
</dbReference>
<evidence type="ECO:0000256" key="1">
    <source>
        <dbReference type="ARBA" id="ARBA00004498"/>
    </source>
</evidence>
<feature type="domain" description="Kazal-like" evidence="10">
    <location>
        <begin position="363"/>
        <end position="419"/>
    </location>
</feature>
<sequence>MYSFLVACLFGIFFMSPSISITVDNGLKPGLKLNESTMEQKHILTDGADQYVVTDEEPNMESNIHSINNMGIGEQPKISKTKPGPFSLEYFLNMFNAHADNNGPPSLTNISKNVDEEYGDSMRGKVHITTEKAHHSDSLEGNTGFANIINNINDDEDLQYILDISHNLSDIRQSRNNETHDHVEEPSPEDLIDIKDLENAANIKEEYVDENDENTSRNDRITKEENFMKEDYGDRMRFSFGDLEIKQAESVTEGPRNHPESIVYNNRGDVADVGQSTEMSSSDQNNQNVKNATAFLAKHLENSNDNHVSYHGHDVDASSKKEKESFEINNMNLSTVFSDSCINFHCKRGKTCKTDGQGYPFCACQDPNFCLPSNKNDLVCGTDNKTYTSACQLFAKKCLLEGTKEGNHLHLDYQGPCKFIPPCTEYELAHFPFRMRDWLKNVLMQLYERDQENTTFLSEKQKSKVKKIYENERRLQEGEHNIELLVKDFQKNYHMYVYPVHWQFHQLDQNVMDRLLTHSELSALRIPLIPIEHCVDAFLEECNTNNDRRISLREWCRCFGIKDGDIDEDLLF</sequence>
<evidence type="ECO:0000256" key="9">
    <source>
        <dbReference type="SAM" id="SignalP"/>
    </source>
</evidence>
<protein>
    <recommendedName>
        <fullName evidence="10">Kazal-like domain-containing protein</fullName>
    </recommendedName>
</protein>
<proteinExistence type="inferred from homology"/>
<dbReference type="Gene3D" id="3.30.60.30">
    <property type="match status" value="1"/>
</dbReference>
<dbReference type="PANTHER" id="PTHR13866:SF16">
    <property type="entry name" value="SPARC-LIKE PROTEIN 1"/>
    <property type="match status" value="1"/>
</dbReference>
<keyword evidence="4" id="KW-0272">Extracellular matrix</keyword>
<dbReference type="InterPro" id="IPR036058">
    <property type="entry name" value="Kazal_dom_sf"/>
</dbReference>
<dbReference type="Pfam" id="PF09289">
    <property type="entry name" value="FOLN"/>
    <property type="match status" value="1"/>
</dbReference>
<keyword evidence="8" id="KW-0325">Glycoprotein</keyword>
<evidence type="ECO:0000256" key="6">
    <source>
        <dbReference type="ARBA" id="ARBA00022837"/>
    </source>
</evidence>
<organism evidence="11 12">
    <name type="scientific">Engystomops pustulosus</name>
    <name type="common">Tungara frog</name>
    <name type="synonym">Physalaemus pustulosus</name>
    <dbReference type="NCBI Taxonomy" id="76066"/>
    <lineage>
        <taxon>Eukaryota</taxon>
        <taxon>Metazoa</taxon>
        <taxon>Chordata</taxon>
        <taxon>Craniata</taxon>
        <taxon>Vertebrata</taxon>
        <taxon>Euteleostomi</taxon>
        <taxon>Amphibia</taxon>
        <taxon>Batrachia</taxon>
        <taxon>Anura</taxon>
        <taxon>Neobatrachia</taxon>
        <taxon>Hyloidea</taxon>
        <taxon>Leptodactylidae</taxon>
        <taxon>Leiuperinae</taxon>
        <taxon>Engystomops</taxon>
    </lineage>
</organism>
<comment type="caution">
    <text evidence="11">The sequence shown here is derived from an EMBL/GenBank/DDBJ whole genome shotgun (WGS) entry which is preliminary data.</text>
</comment>
<reference evidence="11" key="1">
    <citation type="thesis" date="2020" institute="ProQuest LLC" country="789 East Eisenhower Parkway, Ann Arbor, MI, USA">
        <title>Comparative Genomics and Chromosome Evolution.</title>
        <authorList>
            <person name="Mudd A.B."/>
        </authorList>
    </citation>
    <scope>NUCLEOTIDE SEQUENCE</scope>
    <source>
        <strain evidence="11">237g6f4</strain>
        <tissue evidence="11">Blood</tissue>
    </source>
</reference>
<dbReference type="Pfam" id="PF07648">
    <property type="entry name" value="Kazal_2"/>
    <property type="match status" value="1"/>
</dbReference>
<gene>
    <name evidence="11" type="ORF">GDO81_000796</name>
</gene>
<evidence type="ECO:0000259" key="10">
    <source>
        <dbReference type="PROSITE" id="PS51465"/>
    </source>
</evidence>
<dbReference type="Pfam" id="PF10591">
    <property type="entry name" value="SPARC_Ca_bdg"/>
    <property type="match status" value="1"/>
</dbReference>
<name>A0AAV7D855_ENGPU</name>
<accession>A0AAV7D855</accession>
<dbReference type="Gene3D" id="1.10.238.10">
    <property type="entry name" value="EF-hand"/>
    <property type="match status" value="1"/>
</dbReference>
<comment type="similarity">
    <text evidence="2">Belongs to the SPARC family.</text>
</comment>